<feature type="domain" description="NADP-dependent oxidoreductase" evidence="1">
    <location>
        <begin position="5"/>
        <end position="208"/>
    </location>
</feature>
<dbReference type="eggNOG" id="COG0667">
    <property type="taxonomic scope" value="Bacteria"/>
</dbReference>
<name>Q01U22_SOLUE</name>
<dbReference type="OrthoDB" id="9773828at2"/>
<dbReference type="InParanoid" id="Q01U22"/>
<accession>Q01U22</accession>
<dbReference type="AlphaFoldDB" id="Q01U22"/>
<proteinExistence type="predicted"/>
<reference evidence="2" key="1">
    <citation type="submission" date="2006-10" db="EMBL/GenBank/DDBJ databases">
        <title>Complete sequence of Solibacter usitatus Ellin6076.</title>
        <authorList>
            <consortium name="US DOE Joint Genome Institute"/>
            <person name="Copeland A."/>
            <person name="Lucas S."/>
            <person name="Lapidus A."/>
            <person name="Barry K."/>
            <person name="Detter J.C."/>
            <person name="Glavina del Rio T."/>
            <person name="Hammon N."/>
            <person name="Israni S."/>
            <person name="Dalin E."/>
            <person name="Tice H."/>
            <person name="Pitluck S."/>
            <person name="Thompson L.S."/>
            <person name="Brettin T."/>
            <person name="Bruce D."/>
            <person name="Han C."/>
            <person name="Tapia R."/>
            <person name="Gilna P."/>
            <person name="Schmutz J."/>
            <person name="Larimer F."/>
            <person name="Land M."/>
            <person name="Hauser L."/>
            <person name="Kyrpides N."/>
            <person name="Mikhailova N."/>
            <person name="Janssen P.H."/>
            <person name="Kuske C.R."/>
            <person name="Richardson P."/>
        </authorList>
    </citation>
    <scope>NUCLEOTIDE SEQUENCE</scope>
    <source>
        <strain evidence="2">Ellin6076</strain>
    </source>
</reference>
<dbReference type="CDD" id="cd19095">
    <property type="entry name" value="AKR_PA4992-like"/>
    <property type="match status" value="1"/>
</dbReference>
<gene>
    <name evidence="2" type="ordered locus">Acid_5907</name>
</gene>
<dbReference type="InterPro" id="IPR023210">
    <property type="entry name" value="NADP_OxRdtase_dom"/>
</dbReference>
<dbReference type="Pfam" id="PF00248">
    <property type="entry name" value="Aldo_ket_red"/>
    <property type="match status" value="1"/>
</dbReference>
<dbReference type="InterPro" id="IPR036812">
    <property type="entry name" value="NAD(P)_OxRdtase_dom_sf"/>
</dbReference>
<evidence type="ECO:0000259" key="1">
    <source>
        <dbReference type="Pfam" id="PF00248"/>
    </source>
</evidence>
<dbReference type="KEGG" id="sus:Acid_5907"/>
<protein>
    <submittedName>
        <fullName evidence="2">Aldo/keto reductase</fullName>
    </submittedName>
</protein>
<dbReference type="InterPro" id="IPR053135">
    <property type="entry name" value="AKR2_Oxidoreductase"/>
</dbReference>
<dbReference type="PANTHER" id="PTHR43312">
    <property type="entry name" value="D-THREO-ALDOSE 1-DEHYDROGENASE"/>
    <property type="match status" value="1"/>
</dbReference>
<evidence type="ECO:0000313" key="2">
    <source>
        <dbReference type="EMBL" id="ABJ86848.1"/>
    </source>
</evidence>
<dbReference type="EMBL" id="CP000473">
    <property type="protein sequence ID" value="ABJ86848.1"/>
    <property type="molecule type" value="Genomic_DNA"/>
</dbReference>
<organism evidence="2">
    <name type="scientific">Solibacter usitatus (strain Ellin6076)</name>
    <dbReference type="NCBI Taxonomy" id="234267"/>
    <lineage>
        <taxon>Bacteria</taxon>
        <taxon>Pseudomonadati</taxon>
        <taxon>Acidobacteriota</taxon>
        <taxon>Terriglobia</taxon>
        <taxon>Bryobacterales</taxon>
        <taxon>Solibacteraceae</taxon>
        <taxon>Candidatus Solibacter</taxon>
    </lineage>
</organism>
<dbReference type="Gene3D" id="3.20.20.100">
    <property type="entry name" value="NADP-dependent oxidoreductase domain"/>
    <property type="match status" value="1"/>
</dbReference>
<sequence length="251" mass="27402">MIEFGLGTIGIGKPWGFANPEVPDESLALALLEKAFALGVRYFDTAPSYGVSEQRIAIFLRGLTPAERAQVRIATKFGEHWDAVRGEPFVDHSFDALRRSLDGSRERLGRIDYLQLHKTTPGVLRSSDLARAWEYAASLGITGIGASVSDLESADAAIGEPRYRILQLPFNAAQETFGAAMGRASARGMRIAVNRPFGMGRMLYENRELSKADAFAFILRKGFDGVILSGTKSPEHLAENWHAFAEAGAAR</sequence>
<dbReference type="STRING" id="234267.Acid_5907"/>
<dbReference type="HOGENOM" id="CLU_1106546_0_0_0"/>
<dbReference type="SUPFAM" id="SSF51430">
    <property type="entry name" value="NAD(P)-linked oxidoreductase"/>
    <property type="match status" value="1"/>
</dbReference>
<dbReference type="PANTHER" id="PTHR43312:SF1">
    <property type="entry name" value="NADP-DEPENDENT OXIDOREDUCTASE DOMAIN-CONTAINING PROTEIN"/>
    <property type="match status" value="1"/>
</dbReference>